<protein>
    <submittedName>
        <fullName evidence="1">Uncharacterized protein</fullName>
    </submittedName>
</protein>
<name>A0ACB9H875_CICIN</name>
<comment type="caution">
    <text evidence="1">The sequence shown here is derived from an EMBL/GenBank/DDBJ whole genome shotgun (WGS) entry which is preliminary data.</text>
</comment>
<gene>
    <name evidence="1" type="ORF">L2E82_05278</name>
</gene>
<sequence length="519" mass="58926">MKNQRKKIDNNKTLTPESKFRSDFSICSKTKDFAGAISLFESAVSQNLKLNLHHLNCFLYICSNSIEDKGDLAIEKGFSIFNHMISSKINPNEATITAVSRLAAAKDDADLSFELVKSLLKYNEKPRLRTYDAALLCYVKKSDAEMAYLVEKDILSMGLCLEEQEIAALLKVSAEIGNEEKVYEYLHKLRTSVRCVNESTAEIVESWFTGETGAKVVSRLEDSDIGRVKDVVLKNGGGWHGLGWVGEGKWVLQRTAIDSGGCCCACKDQLACVDTSKEETEKFAQSLVSLAVEREKRSNFTQFQNWLDEHNDFEAIVDGANIGLYQQNFAEGGFSVSQLEIVVNELYNRSKKWPLVILHDKRIRALLANPSNRGILEEWIEKGVLYGTPVGSNDDWYWLYASVKLKCMLVTNDEMRDHIFELLGRNFFPRWKERHQVHYTFPKGQLKLQMPPSYSIIIQESEKGTWHVPLVGDYTDESSRTWLCITRSNIYKTSNKNPNSSLNFGITGKRKERSVSPTR</sequence>
<accession>A0ACB9H875</accession>
<reference evidence="1 2" key="2">
    <citation type="journal article" date="2022" name="Mol. Ecol. Resour.">
        <title>The genomes of chicory, endive, great burdock and yacon provide insights into Asteraceae paleo-polyploidization history and plant inulin production.</title>
        <authorList>
            <person name="Fan W."/>
            <person name="Wang S."/>
            <person name="Wang H."/>
            <person name="Wang A."/>
            <person name="Jiang F."/>
            <person name="Liu H."/>
            <person name="Zhao H."/>
            <person name="Xu D."/>
            <person name="Zhang Y."/>
        </authorList>
    </citation>
    <scope>NUCLEOTIDE SEQUENCE [LARGE SCALE GENOMIC DNA]</scope>
    <source>
        <strain evidence="2">cv. Punajuju</strain>
        <tissue evidence="1">Leaves</tissue>
    </source>
</reference>
<keyword evidence="2" id="KW-1185">Reference proteome</keyword>
<evidence type="ECO:0000313" key="1">
    <source>
        <dbReference type="EMBL" id="KAI3791506.1"/>
    </source>
</evidence>
<dbReference type="EMBL" id="CM042009">
    <property type="protein sequence ID" value="KAI3791506.1"/>
    <property type="molecule type" value="Genomic_DNA"/>
</dbReference>
<dbReference type="Proteomes" id="UP001055811">
    <property type="component" value="Linkage Group LG01"/>
</dbReference>
<proteinExistence type="predicted"/>
<organism evidence="1 2">
    <name type="scientific">Cichorium intybus</name>
    <name type="common">Chicory</name>
    <dbReference type="NCBI Taxonomy" id="13427"/>
    <lineage>
        <taxon>Eukaryota</taxon>
        <taxon>Viridiplantae</taxon>
        <taxon>Streptophyta</taxon>
        <taxon>Embryophyta</taxon>
        <taxon>Tracheophyta</taxon>
        <taxon>Spermatophyta</taxon>
        <taxon>Magnoliopsida</taxon>
        <taxon>eudicotyledons</taxon>
        <taxon>Gunneridae</taxon>
        <taxon>Pentapetalae</taxon>
        <taxon>asterids</taxon>
        <taxon>campanulids</taxon>
        <taxon>Asterales</taxon>
        <taxon>Asteraceae</taxon>
        <taxon>Cichorioideae</taxon>
        <taxon>Cichorieae</taxon>
        <taxon>Cichoriinae</taxon>
        <taxon>Cichorium</taxon>
    </lineage>
</organism>
<reference evidence="2" key="1">
    <citation type="journal article" date="2022" name="Mol. Ecol. Resour.">
        <title>The genomes of chicory, endive, great burdock and yacon provide insights into Asteraceae palaeo-polyploidization history and plant inulin production.</title>
        <authorList>
            <person name="Fan W."/>
            <person name="Wang S."/>
            <person name="Wang H."/>
            <person name="Wang A."/>
            <person name="Jiang F."/>
            <person name="Liu H."/>
            <person name="Zhao H."/>
            <person name="Xu D."/>
            <person name="Zhang Y."/>
        </authorList>
    </citation>
    <scope>NUCLEOTIDE SEQUENCE [LARGE SCALE GENOMIC DNA]</scope>
    <source>
        <strain evidence="2">cv. Punajuju</strain>
    </source>
</reference>
<evidence type="ECO:0000313" key="2">
    <source>
        <dbReference type="Proteomes" id="UP001055811"/>
    </source>
</evidence>